<organism evidence="2 3">
    <name type="scientific">Dreissena polymorpha</name>
    <name type="common">Zebra mussel</name>
    <name type="synonym">Mytilus polymorpha</name>
    <dbReference type="NCBI Taxonomy" id="45954"/>
    <lineage>
        <taxon>Eukaryota</taxon>
        <taxon>Metazoa</taxon>
        <taxon>Spiralia</taxon>
        <taxon>Lophotrochozoa</taxon>
        <taxon>Mollusca</taxon>
        <taxon>Bivalvia</taxon>
        <taxon>Autobranchia</taxon>
        <taxon>Heteroconchia</taxon>
        <taxon>Euheterodonta</taxon>
        <taxon>Imparidentia</taxon>
        <taxon>Neoheterodontei</taxon>
        <taxon>Myida</taxon>
        <taxon>Dreissenoidea</taxon>
        <taxon>Dreissenidae</taxon>
        <taxon>Dreissena</taxon>
    </lineage>
</organism>
<keyword evidence="1" id="KW-0812">Transmembrane</keyword>
<sequence length="50" mass="5445">MLSGHADFPFFSCLVALLIYSFVGAQYLIGRSHAAGEISGAESRRSWPVE</sequence>
<dbReference type="AlphaFoldDB" id="A0A9D4IED9"/>
<evidence type="ECO:0000313" key="3">
    <source>
        <dbReference type="Proteomes" id="UP000828390"/>
    </source>
</evidence>
<accession>A0A9D4IED9</accession>
<gene>
    <name evidence="2" type="ORF">DPMN_172152</name>
</gene>
<evidence type="ECO:0000256" key="1">
    <source>
        <dbReference type="SAM" id="Phobius"/>
    </source>
</evidence>
<protein>
    <submittedName>
        <fullName evidence="2">Uncharacterized protein</fullName>
    </submittedName>
</protein>
<proteinExistence type="predicted"/>
<dbReference type="Proteomes" id="UP000828390">
    <property type="component" value="Unassembled WGS sequence"/>
</dbReference>
<keyword evidence="1" id="KW-1133">Transmembrane helix</keyword>
<dbReference type="EMBL" id="JAIWYP010000009">
    <property type="protein sequence ID" value="KAH3770855.1"/>
    <property type="molecule type" value="Genomic_DNA"/>
</dbReference>
<evidence type="ECO:0000313" key="2">
    <source>
        <dbReference type="EMBL" id="KAH3770855.1"/>
    </source>
</evidence>
<comment type="caution">
    <text evidence="2">The sequence shown here is derived from an EMBL/GenBank/DDBJ whole genome shotgun (WGS) entry which is preliminary data.</text>
</comment>
<name>A0A9D4IED9_DREPO</name>
<keyword evidence="1" id="KW-0472">Membrane</keyword>
<feature type="transmembrane region" description="Helical" evidence="1">
    <location>
        <begin position="6"/>
        <end position="29"/>
    </location>
</feature>
<keyword evidence="3" id="KW-1185">Reference proteome</keyword>
<reference evidence="2" key="2">
    <citation type="submission" date="2020-11" db="EMBL/GenBank/DDBJ databases">
        <authorList>
            <person name="McCartney M.A."/>
            <person name="Auch B."/>
            <person name="Kono T."/>
            <person name="Mallez S."/>
            <person name="Becker A."/>
            <person name="Gohl D.M."/>
            <person name="Silverstein K.A.T."/>
            <person name="Koren S."/>
            <person name="Bechman K.B."/>
            <person name="Herman A."/>
            <person name="Abrahante J.E."/>
            <person name="Garbe J."/>
        </authorList>
    </citation>
    <scope>NUCLEOTIDE SEQUENCE</scope>
    <source>
        <strain evidence="2">Duluth1</strain>
        <tissue evidence="2">Whole animal</tissue>
    </source>
</reference>
<reference evidence="2" key="1">
    <citation type="journal article" date="2019" name="bioRxiv">
        <title>The Genome of the Zebra Mussel, Dreissena polymorpha: A Resource for Invasive Species Research.</title>
        <authorList>
            <person name="McCartney M.A."/>
            <person name="Auch B."/>
            <person name="Kono T."/>
            <person name="Mallez S."/>
            <person name="Zhang Y."/>
            <person name="Obille A."/>
            <person name="Becker A."/>
            <person name="Abrahante J.E."/>
            <person name="Garbe J."/>
            <person name="Badalamenti J.P."/>
            <person name="Herman A."/>
            <person name="Mangelson H."/>
            <person name="Liachko I."/>
            <person name="Sullivan S."/>
            <person name="Sone E.D."/>
            <person name="Koren S."/>
            <person name="Silverstein K.A.T."/>
            <person name="Beckman K.B."/>
            <person name="Gohl D.M."/>
        </authorList>
    </citation>
    <scope>NUCLEOTIDE SEQUENCE</scope>
    <source>
        <strain evidence="2">Duluth1</strain>
        <tissue evidence="2">Whole animal</tissue>
    </source>
</reference>